<comment type="caution">
    <text evidence="1">The sequence shown here is derived from an EMBL/GenBank/DDBJ whole genome shotgun (WGS) entry which is preliminary data.</text>
</comment>
<dbReference type="EMBL" id="BMYR01000001">
    <property type="protein sequence ID" value="GGW50092.1"/>
    <property type="molecule type" value="Genomic_DNA"/>
</dbReference>
<sequence length="573" mass="61339">MRKTLIAAAVIAAGALGYYAINQSSSSGVSLSELDYVPADTALFSGQFTALDLVAYLKSLGMSPAQLSNDEMQEAMNSLSAESSPAVKFGIALFQDYMTILSTPDDFVKNTGIAAKTRSLSYLVGAAPVVRFEVVDPVAFKAFFERAAAKSGVTVETKQLDTHSYQVYSLHEVLEGLELLVSVDRGWGTVSLHSNKLSETHRAQALAQQKPADNLGNNSKLADMSKKYQLKQDGLGFLSTEQLGVAFTTVDGNQLAKDLQLALSTVAPEALNVWQTPACQTDIAMLTKTWPGLVMDAEIKQQDNTGMTLSSKMLFPTESKIALEGLQGMQGFIPSSLNGSLHASMFYMALGTEISQLTPAMSKMWSGMTDLSLNCEPLVAAQTQMKEQNPMMMLAMAGMAANGLQGMSITINSFSMDVATGMPKSADSLITLSADNPQTLFNNAKAMLPPLAGITLPANGEDIAVADIFPPIAASGLDVRLKASGNHLLLYVGDIAKTQAETIGKEPLSKNGILSVGMDYKQFFTSMADMITLSGQPMPPEFESMMNTNMQMGFSFGVDQHGMVFQTNMKLAE</sequence>
<name>A0ABQ2WDN2_9ALTE</name>
<keyword evidence="2" id="KW-1185">Reference proteome</keyword>
<accession>A0ABQ2WDN2</accession>
<dbReference type="RefSeq" id="WP_189479622.1">
    <property type="nucleotide sequence ID" value="NZ_BMYR01000001.1"/>
</dbReference>
<dbReference type="Proteomes" id="UP000634667">
    <property type="component" value="Unassembled WGS sequence"/>
</dbReference>
<gene>
    <name evidence="1" type="ORF">GCM10008111_02410</name>
</gene>
<evidence type="ECO:0000313" key="1">
    <source>
        <dbReference type="EMBL" id="GGW50092.1"/>
    </source>
</evidence>
<evidence type="ECO:0000313" key="2">
    <source>
        <dbReference type="Proteomes" id="UP000634667"/>
    </source>
</evidence>
<evidence type="ECO:0008006" key="3">
    <source>
        <dbReference type="Google" id="ProtNLM"/>
    </source>
</evidence>
<reference evidence="2" key="1">
    <citation type="journal article" date="2019" name="Int. J. Syst. Evol. Microbiol.">
        <title>The Global Catalogue of Microorganisms (GCM) 10K type strain sequencing project: providing services to taxonomists for standard genome sequencing and annotation.</title>
        <authorList>
            <consortium name="The Broad Institute Genomics Platform"/>
            <consortium name="The Broad Institute Genome Sequencing Center for Infectious Disease"/>
            <person name="Wu L."/>
            <person name="Ma J."/>
        </authorList>
    </citation>
    <scope>NUCLEOTIDE SEQUENCE [LARGE SCALE GENOMIC DNA]</scope>
    <source>
        <strain evidence="2">KCTC 23723</strain>
    </source>
</reference>
<protein>
    <recommendedName>
        <fullName evidence="3">DUF3352 domain-containing protein</fullName>
    </recommendedName>
</protein>
<organism evidence="1 2">
    <name type="scientific">Alishewanella tabrizica</name>
    <dbReference type="NCBI Taxonomy" id="671278"/>
    <lineage>
        <taxon>Bacteria</taxon>
        <taxon>Pseudomonadati</taxon>
        <taxon>Pseudomonadota</taxon>
        <taxon>Gammaproteobacteria</taxon>
        <taxon>Alteromonadales</taxon>
        <taxon>Alteromonadaceae</taxon>
        <taxon>Alishewanella</taxon>
    </lineage>
</organism>
<proteinExistence type="predicted"/>